<keyword evidence="4" id="KW-1185">Reference proteome</keyword>
<gene>
    <name evidence="3" type="ORF">ANCCAN_11008</name>
</gene>
<dbReference type="AlphaFoldDB" id="A0A368GH95"/>
<feature type="signal peptide" evidence="2">
    <location>
        <begin position="1"/>
        <end position="21"/>
    </location>
</feature>
<evidence type="ECO:0000313" key="3">
    <source>
        <dbReference type="EMBL" id="RCN43048.1"/>
    </source>
</evidence>
<name>A0A368GH95_ANCCA</name>
<organism evidence="3 4">
    <name type="scientific">Ancylostoma caninum</name>
    <name type="common">Dog hookworm</name>
    <dbReference type="NCBI Taxonomy" id="29170"/>
    <lineage>
        <taxon>Eukaryota</taxon>
        <taxon>Metazoa</taxon>
        <taxon>Ecdysozoa</taxon>
        <taxon>Nematoda</taxon>
        <taxon>Chromadorea</taxon>
        <taxon>Rhabditida</taxon>
        <taxon>Rhabditina</taxon>
        <taxon>Rhabditomorpha</taxon>
        <taxon>Strongyloidea</taxon>
        <taxon>Ancylostomatidae</taxon>
        <taxon>Ancylostomatinae</taxon>
        <taxon>Ancylostoma</taxon>
    </lineage>
</organism>
<evidence type="ECO:0000256" key="2">
    <source>
        <dbReference type="SAM" id="SignalP"/>
    </source>
</evidence>
<protein>
    <submittedName>
        <fullName evidence="3">Uncharacterized protein</fullName>
    </submittedName>
</protein>
<dbReference type="SUPFAM" id="SSF55797">
    <property type="entry name" value="PR-1-like"/>
    <property type="match status" value="1"/>
</dbReference>
<proteinExistence type="predicted"/>
<comment type="caution">
    <text evidence="3">The sequence shown here is derived from an EMBL/GenBank/DDBJ whole genome shotgun (WGS) entry which is preliminary data.</text>
</comment>
<evidence type="ECO:0000256" key="1">
    <source>
        <dbReference type="SAM" id="MobiDB-lite"/>
    </source>
</evidence>
<reference evidence="3 4" key="1">
    <citation type="submission" date="2014-10" db="EMBL/GenBank/DDBJ databases">
        <title>Draft genome of the hookworm Ancylostoma caninum.</title>
        <authorList>
            <person name="Mitreva M."/>
        </authorList>
    </citation>
    <scope>NUCLEOTIDE SEQUENCE [LARGE SCALE GENOMIC DNA]</scope>
    <source>
        <strain evidence="3 4">Baltimore</strain>
    </source>
</reference>
<feature type="chain" id="PRO_5016737396" evidence="2">
    <location>
        <begin position="22"/>
        <end position="86"/>
    </location>
</feature>
<sequence length="86" mass="9415">MINIHFIALAITSLLPALSEGKPVVFVEPQCKPNGYLDKNTIDNNVLKPINTRREALAKGTQQNGFDPPNPQTFLPPATDMTKLVS</sequence>
<dbReference type="InterPro" id="IPR035940">
    <property type="entry name" value="CAP_sf"/>
</dbReference>
<dbReference type="OrthoDB" id="5903992at2759"/>
<feature type="region of interest" description="Disordered" evidence="1">
    <location>
        <begin position="59"/>
        <end position="86"/>
    </location>
</feature>
<keyword evidence="2" id="KW-0732">Signal</keyword>
<evidence type="ECO:0000313" key="4">
    <source>
        <dbReference type="Proteomes" id="UP000252519"/>
    </source>
</evidence>
<accession>A0A368GH95</accession>
<dbReference type="EMBL" id="JOJR01000172">
    <property type="protein sequence ID" value="RCN43048.1"/>
    <property type="molecule type" value="Genomic_DNA"/>
</dbReference>
<dbReference type="Proteomes" id="UP000252519">
    <property type="component" value="Unassembled WGS sequence"/>
</dbReference>